<keyword evidence="1" id="KW-1133">Transmembrane helix</keyword>
<feature type="transmembrane region" description="Helical" evidence="1">
    <location>
        <begin position="117"/>
        <end position="135"/>
    </location>
</feature>
<dbReference type="AlphaFoldDB" id="A0A5B1CBZ5"/>
<keyword evidence="3" id="KW-1185">Reference proteome</keyword>
<reference evidence="2 3" key="1">
    <citation type="submission" date="2019-08" db="EMBL/GenBank/DDBJ databases">
        <title>Deep-cultivation of Planctomycetes and their phenomic and genomic characterization uncovers novel biology.</title>
        <authorList>
            <person name="Wiegand S."/>
            <person name="Jogler M."/>
            <person name="Boedeker C."/>
            <person name="Pinto D."/>
            <person name="Vollmers J."/>
            <person name="Rivas-Marin E."/>
            <person name="Kohn T."/>
            <person name="Peeters S.H."/>
            <person name="Heuer A."/>
            <person name="Rast P."/>
            <person name="Oberbeckmann S."/>
            <person name="Bunk B."/>
            <person name="Jeske O."/>
            <person name="Meyerdierks A."/>
            <person name="Storesund J.E."/>
            <person name="Kallscheuer N."/>
            <person name="Luecker S."/>
            <person name="Lage O.M."/>
            <person name="Pohl T."/>
            <person name="Merkel B.J."/>
            <person name="Hornburger P."/>
            <person name="Mueller R.-W."/>
            <person name="Bruemmer F."/>
            <person name="Labrenz M."/>
            <person name="Spormann A.M."/>
            <person name="Op Den Camp H."/>
            <person name="Overmann J."/>
            <person name="Amann R."/>
            <person name="Jetten M.S.M."/>
            <person name="Mascher T."/>
            <person name="Medema M.H."/>
            <person name="Devos D.P."/>
            <person name="Kaster A.-K."/>
            <person name="Ovreas L."/>
            <person name="Rohde M."/>
            <person name="Galperin M.Y."/>
            <person name="Jogler C."/>
        </authorList>
    </citation>
    <scope>NUCLEOTIDE SEQUENCE [LARGE SCALE GENOMIC DNA]</scope>
    <source>
        <strain evidence="2 3">LF1</strain>
    </source>
</reference>
<proteinExistence type="predicted"/>
<accession>A0A5B1CBZ5</accession>
<sequence length="228" mass="25807">MLVTHGDEVHADRSHRDGVLRITIACTGVAAARFPLCLHVKSRHLGDAYRYPTESSEPNPMAGINPYEPSHAKSDRDRSLAWLTRLSIYAVLFNLSWDASVGTPFLLRWLNRTQPDLLFQIFVAVVIAIPIYLIGHLMARSHSNAETLMRSIVAGFVFGTQPTEVLRLEELPRMLSQYGFNFASVLYREQSHWLFDMLMALLAEFIAVTLVSLVYRSTSRRTDLENDG</sequence>
<protein>
    <submittedName>
        <fullName evidence="2">Uncharacterized protein</fullName>
    </submittedName>
</protein>
<evidence type="ECO:0000313" key="3">
    <source>
        <dbReference type="Proteomes" id="UP000322699"/>
    </source>
</evidence>
<keyword evidence="1" id="KW-0812">Transmembrane</keyword>
<gene>
    <name evidence="2" type="ORF">LF1_57290</name>
</gene>
<organism evidence="2 3">
    <name type="scientific">Rubripirellula obstinata</name>
    <dbReference type="NCBI Taxonomy" id="406547"/>
    <lineage>
        <taxon>Bacteria</taxon>
        <taxon>Pseudomonadati</taxon>
        <taxon>Planctomycetota</taxon>
        <taxon>Planctomycetia</taxon>
        <taxon>Pirellulales</taxon>
        <taxon>Pirellulaceae</taxon>
        <taxon>Rubripirellula</taxon>
    </lineage>
</organism>
<feature type="transmembrane region" description="Helical" evidence="1">
    <location>
        <begin position="193"/>
        <end position="215"/>
    </location>
</feature>
<evidence type="ECO:0000256" key="1">
    <source>
        <dbReference type="SAM" id="Phobius"/>
    </source>
</evidence>
<dbReference type="EMBL" id="VRLW01000008">
    <property type="protein sequence ID" value="KAA1256983.1"/>
    <property type="molecule type" value="Genomic_DNA"/>
</dbReference>
<name>A0A5B1CBZ5_9BACT</name>
<evidence type="ECO:0000313" key="2">
    <source>
        <dbReference type="EMBL" id="KAA1256983.1"/>
    </source>
</evidence>
<keyword evidence="1" id="KW-0472">Membrane</keyword>
<comment type="caution">
    <text evidence="2">The sequence shown here is derived from an EMBL/GenBank/DDBJ whole genome shotgun (WGS) entry which is preliminary data.</text>
</comment>
<dbReference type="Proteomes" id="UP000322699">
    <property type="component" value="Unassembled WGS sequence"/>
</dbReference>